<evidence type="ECO:0000259" key="3">
    <source>
        <dbReference type="Pfam" id="PF20152"/>
    </source>
</evidence>
<dbReference type="Proteomes" id="UP000636479">
    <property type="component" value="Unassembled WGS sequence"/>
</dbReference>
<dbReference type="AlphaFoldDB" id="A0A8H6VRL8"/>
<feature type="compositionally biased region" description="Basic and acidic residues" evidence="1">
    <location>
        <begin position="292"/>
        <end position="309"/>
    </location>
</feature>
<organism evidence="4 5">
    <name type="scientific">Mycena indigotica</name>
    <dbReference type="NCBI Taxonomy" id="2126181"/>
    <lineage>
        <taxon>Eukaryota</taxon>
        <taxon>Fungi</taxon>
        <taxon>Dikarya</taxon>
        <taxon>Basidiomycota</taxon>
        <taxon>Agaricomycotina</taxon>
        <taxon>Agaricomycetes</taxon>
        <taxon>Agaricomycetidae</taxon>
        <taxon>Agaricales</taxon>
        <taxon>Marasmiineae</taxon>
        <taxon>Mycenaceae</taxon>
        <taxon>Mycena</taxon>
    </lineage>
</organism>
<evidence type="ECO:0000313" key="5">
    <source>
        <dbReference type="Proteomes" id="UP000636479"/>
    </source>
</evidence>
<gene>
    <name evidence="4" type="ORF">MIND_01269200</name>
</gene>
<dbReference type="InterPro" id="IPR045339">
    <property type="entry name" value="DUF6534"/>
</dbReference>
<keyword evidence="5" id="KW-1185">Reference proteome</keyword>
<keyword evidence="2" id="KW-1133">Transmembrane helix</keyword>
<proteinExistence type="predicted"/>
<evidence type="ECO:0000256" key="1">
    <source>
        <dbReference type="SAM" id="MobiDB-lite"/>
    </source>
</evidence>
<evidence type="ECO:0000313" key="4">
    <source>
        <dbReference type="EMBL" id="KAF7291254.1"/>
    </source>
</evidence>
<feature type="transmembrane region" description="Helical" evidence="2">
    <location>
        <begin position="242"/>
        <end position="260"/>
    </location>
</feature>
<dbReference type="Pfam" id="PF20152">
    <property type="entry name" value="DUF6534"/>
    <property type="match status" value="1"/>
</dbReference>
<feature type="compositionally biased region" description="Polar residues" evidence="1">
    <location>
        <begin position="314"/>
        <end position="326"/>
    </location>
</feature>
<reference evidence="4" key="1">
    <citation type="submission" date="2020-05" db="EMBL/GenBank/DDBJ databases">
        <title>Mycena genomes resolve the evolution of fungal bioluminescence.</title>
        <authorList>
            <person name="Tsai I.J."/>
        </authorList>
    </citation>
    <scope>NUCLEOTIDE SEQUENCE</scope>
    <source>
        <strain evidence="4">171206Taipei</strain>
    </source>
</reference>
<dbReference type="GeneID" id="59351686"/>
<dbReference type="PANTHER" id="PTHR40465">
    <property type="entry name" value="CHROMOSOME 1, WHOLE GENOME SHOTGUN SEQUENCE"/>
    <property type="match status" value="1"/>
</dbReference>
<name>A0A8H6VRL8_9AGAR</name>
<feature type="domain" description="DUF6534" evidence="3">
    <location>
        <begin position="206"/>
        <end position="291"/>
    </location>
</feature>
<accession>A0A8H6VRL8</accession>
<evidence type="ECO:0000256" key="2">
    <source>
        <dbReference type="SAM" id="Phobius"/>
    </source>
</evidence>
<dbReference type="EMBL" id="JACAZF010000013">
    <property type="protein sequence ID" value="KAF7291254.1"/>
    <property type="molecule type" value="Genomic_DNA"/>
</dbReference>
<feature type="transmembrane region" description="Helical" evidence="2">
    <location>
        <begin position="158"/>
        <end position="186"/>
    </location>
</feature>
<protein>
    <recommendedName>
        <fullName evidence="3">DUF6534 domain-containing protein</fullName>
    </recommendedName>
</protein>
<feature type="transmembrane region" description="Helical" evidence="2">
    <location>
        <begin position="198"/>
        <end position="221"/>
    </location>
</feature>
<feature type="transmembrane region" description="Helical" evidence="2">
    <location>
        <begin position="266"/>
        <end position="287"/>
    </location>
</feature>
<dbReference type="PANTHER" id="PTHR40465:SF1">
    <property type="entry name" value="DUF6534 DOMAIN-CONTAINING PROTEIN"/>
    <property type="match status" value="1"/>
</dbReference>
<feature type="transmembrane region" description="Helical" evidence="2">
    <location>
        <begin position="6"/>
        <end position="29"/>
    </location>
</feature>
<comment type="caution">
    <text evidence="4">The sequence shown here is derived from an EMBL/GenBank/DDBJ whole genome shotgun (WGS) entry which is preliminary data.</text>
</comment>
<feature type="region of interest" description="Disordered" evidence="1">
    <location>
        <begin position="290"/>
        <end position="336"/>
    </location>
</feature>
<keyword evidence="2" id="KW-0812">Transmembrane</keyword>
<keyword evidence="2" id="KW-0472">Membrane</keyword>
<dbReference type="OrthoDB" id="3265526at2759"/>
<dbReference type="RefSeq" id="XP_037214376.1">
    <property type="nucleotide sequence ID" value="XM_037369170.1"/>
</dbReference>
<sequence length="361" mass="38842">MPAPNITLLCVCFGPMLIGLVLNTLLYGVRVLPKWLLPPQGAQPPTDHGHPNAQVLPALPHRPHMDTLFYALPAGYRDGRRRRGVRDRVPAADHPVRHDRGRDQIPCPCCCLVVSPVLSDDSLQTISTPRFALDRARLRAGPAVLRLADKRHFISRSYVLPVIISILALGSFALGVTTCVRVIVAARFVNFSMLEHTTAAWLITTCVCDIVLAAGMARALLSRKTGFAHVDSQINRIVRLSIESGSITAAVAILDLAFALGFKHRAINFIVDFPLSTLYTCSVLALMNSRQPGERGRSGSRSGDAERGAGRSVNVLSSSGHGSSGTRPPAPMSFALGSMGGSEGNMKYVHAEVYDGRGKAV</sequence>